<sequence length="139" mass="14994">MEQVDDHDHAVAGGGVVGAGTAVGGEGAAAEGADSATAVGTPGRRWTELVRRRWGHLLWWPGLRESWCGSRAICCGGGRPRSRLPGRIWYARGQRRRGQRACEGGRGKTSIVGLFMAFTGLQAHQRYGNKTKKIRLKAL</sequence>
<name>J3LQT7_ORYBR</name>
<reference evidence="1" key="2">
    <citation type="submission" date="2013-04" db="UniProtKB">
        <authorList>
            <consortium name="EnsemblPlants"/>
        </authorList>
    </citation>
    <scope>IDENTIFICATION</scope>
</reference>
<accession>J3LQT7</accession>
<dbReference type="EnsemblPlants" id="OB03G34130.1">
    <property type="protein sequence ID" value="OB03G34130.1"/>
    <property type="gene ID" value="OB03G34130"/>
</dbReference>
<dbReference type="HOGENOM" id="CLU_1848192_0_0_1"/>
<dbReference type="Gramene" id="OB03G34130.1">
    <property type="protein sequence ID" value="OB03G34130.1"/>
    <property type="gene ID" value="OB03G34130"/>
</dbReference>
<evidence type="ECO:0000313" key="1">
    <source>
        <dbReference type="EnsemblPlants" id="OB03G34130.1"/>
    </source>
</evidence>
<organism evidence="1">
    <name type="scientific">Oryza brachyantha</name>
    <name type="common">malo sina</name>
    <dbReference type="NCBI Taxonomy" id="4533"/>
    <lineage>
        <taxon>Eukaryota</taxon>
        <taxon>Viridiplantae</taxon>
        <taxon>Streptophyta</taxon>
        <taxon>Embryophyta</taxon>
        <taxon>Tracheophyta</taxon>
        <taxon>Spermatophyta</taxon>
        <taxon>Magnoliopsida</taxon>
        <taxon>Liliopsida</taxon>
        <taxon>Poales</taxon>
        <taxon>Poaceae</taxon>
        <taxon>BOP clade</taxon>
        <taxon>Oryzoideae</taxon>
        <taxon>Oryzeae</taxon>
        <taxon>Oryzinae</taxon>
        <taxon>Oryza</taxon>
    </lineage>
</organism>
<evidence type="ECO:0000313" key="2">
    <source>
        <dbReference type="Proteomes" id="UP000006038"/>
    </source>
</evidence>
<dbReference type="AlphaFoldDB" id="J3LQT7"/>
<protein>
    <submittedName>
        <fullName evidence="1">Uncharacterized protein</fullName>
    </submittedName>
</protein>
<reference evidence="1" key="1">
    <citation type="journal article" date="2013" name="Nat. Commun.">
        <title>Whole-genome sequencing of Oryza brachyantha reveals mechanisms underlying Oryza genome evolution.</title>
        <authorList>
            <person name="Chen J."/>
            <person name="Huang Q."/>
            <person name="Gao D."/>
            <person name="Wang J."/>
            <person name="Lang Y."/>
            <person name="Liu T."/>
            <person name="Li B."/>
            <person name="Bai Z."/>
            <person name="Luis Goicoechea J."/>
            <person name="Liang C."/>
            <person name="Chen C."/>
            <person name="Zhang W."/>
            <person name="Sun S."/>
            <person name="Liao Y."/>
            <person name="Zhang X."/>
            <person name="Yang L."/>
            <person name="Song C."/>
            <person name="Wang M."/>
            <person name="Shi J."/>
            <person name="Liu G."/>
            <person name="Liu J."/>
            <person name="Zhou H."/>
            <person name="Zhou W."/>
            <person name="Yu Q."/>
            <person name="An N."/>
            <person name="Chen Y."/>
            <person name="Cai Q."/>
            <person name="Wang B."/>
            <person name="Liu B."/>
            <person name="Min J."/>
            <person name="Huang Y."/>
            <person name="Wu H."/>
            <person name="Li Z."/>
            <person name="Zhang Y."/>
            <person name="Yin Y."/>
            <person name="Song W."/>
            <person name="Jiang J."/>
            <person name="Jackson S.A."/>
            <person name="Wing R.A."/>
            <person name="Wang J."/>
            <person name="Chen M."/>
        </authorList>
    </citation>
    <scope>NUCLEOTIDE SEQUENCE [LARGE SCALE GENOMIC DNA]</scope>
    <source>
        <strain evidence="1">cv. IRGC 101232</strain>
    </source>
</reference>
<dbReference type="Proteomes" id="UP000006038">
    <property type="component" value="Chromosome 3"/>
</dbReference>
<proteinExistence type="predicted"/>
<keyword evidence="2" id="KW-1185">Reference proteome</keyword>